<name>U4Q837_9HYPH</name>
<geneLocation type="plasmid" evidence="1 2">
    <name>IRBL74_p</name>
</geneLocation>
<gene>
    <name evidence="1" type="ORF">BN877_p0508</name>
</gene>
<dbReference type="Proteomes" id="UP000016944">
    <property type="component" value="Plasmid IRBL74_p"/>
</dbReference>
<evidence type="ECO:0000313" key="2">
    <source>
        <dbReference type="Proteomes" id="UP000016944"/>
    </source>
</evidence>
<proteinExistence type="predicted"/>
<evidence type="ECO:0000313" key="1">
    <source>
        <dbReference type="EMBL" id="CDI12227.1"/>
    </source>
</evidence>
<reference evidence="1 2" key="1">
    <citation type="journal article" date="2013" name="Genome Announc.">
        <title>Complete Genome Sequence of the Sesbania Symbiont and Rice Growth-Promoting Endophyte Rhizobium sp. Strain IRBG74.</title>
        <authorList>
            <person name="Crook M.B."/>
            <person name="Mitra S."/>
            <person name="Ane J.M."/>
            <person name="Sadowsky M.J."/>
            <person name="Gyaneshwar P."/>
        </authorList>
    </citation>
    <scope>NUCLEOTIDE SEQUENCE [LARGE SCALE GENOMIC DNA]</scope>
    <source>
        <strain evidence="1 2">IRBG74</strain>
        <plasmid evidence="2">IRBL74_p</plasmid>
    </source>
</reference>
<keyword evidence="1" id="KW-0614">Plasmid</keyword>
<dbReference type="KEGG" id="rir:BN877_p0508"/>
<accession>U4Q837</accession>
<dbReference type="EMBL" id="HG518324">
    <property type="protein sequence ID" value="CDI12227.1"/>
    <property type="molecule type" value="Genomic_DNA"/>
</dbReference>
<dbReference type="AlphaFoldDB" id="U4Q837"/>
<protein>
    <submittedName>
        <fullName evidence="1">Uncharacterized protein</fullName>
    </submittedName>
</protein>
<organism evidence="1 2">
    <name type="scientific">Agrobacterium pusense</name>
    <dbReference type="NCBI Taxonomy" id="648995"/>
    <lineage>
        <taxon>Bacteria</taxon>
        <taxon>Pseudomonadati</taxon>
        <taxon>Pseudomonadota</taxon>
        <taxon>Alphaproteobacteria</taxon>
        <taxon>Hyphomicrobiales</taxon>
        <taxon>Rhizobiaceae</taxon>
        <taxon>Rhizobium/Agrobacterium group</taxon>
        <taxon>Agrobacterium</taxon>
    </lineage>
</organism>
<sequence>MLLEKCTTARLEGSAGVISFWQTLITLTRVHVVISFWQILITAFPGTRGNNAERD</sequence>
<dbReference type="HOGENOM" id="CLU_3029325_0_0_5"/>